<dbReference type="eggNOG" id="ENOG502S5B2">
    <property type="taxonomic scope" value="Eukaryota"/>
</dbReference>
<reference evidence="3" key="1">
    <citation type="journal article" date="2012" name="Science">
        <title>The Paleozoic origin of enzymatic lignin decomposition reconstructed from 31 fungal genomes.</title>
        <authorList>
            <person name="Floudas D."/>
            <person name="Binder M."/>
            <person name="Riley R."/>
            <person name="Barry K."/>
            <person name="Blanchette R.A."/>
            <person name="Henrissat B."/>
            <person name="Martinez A.T."/>
            <person name="Otillar R."/>
            <person name="Spatafora J.W."/>
            <person name="Yadav J.S."/>
            <person name="Aerts A."/>
            <person name="Benoit I."/>
            <person name="Boyd A."/>
            <person name="Carlson A."/>
            <person name="Copeland A."/>
            <person name="Coutinho P.M."/>
            <person name="de Vries R.P."/>
            <person name="Ferreira P."/>
            <person name="Findley K."/>
            <person name="Foster B."/>
            <person name="Gaskell J."/>
            <person name="Glotzer D."/>
            <person name="Gorecki P."/>
            <person name="Heitman J."/>
            <person name="Hesse C."/>
            <person name="Hori C."/>
            <person name="Igarashi K."/>
            <person name="Jurgens J.A."/>
            <person name="Kallen N."/>
            <person name="Kersten P."/>
            <person name="Kohler A."/>
            <person name="Kuees U."/>
            <person name="Kumar T.K.A."/>
            <person name="Kuo A."/>
            <person name="LaButti K."/>
            <person name="Larrondo L.F."/>
            <person name="Lindquist E."/>
            <person name="Ling A."/>
            <person name="Lombard V."/>
            <person name="Lucas S."/>
            <person name="Lundell T."/>
            <person name="Martin R."/>
            <person name="McLaughlin D.J."/>
            <person name="Morgenstern I."/>
            <person name="Morin E."/>
            <person name="Murat C."/>
            <person name="Nagy L.G."/>
            <person name="Nolan M."/>
            <person name="Ohm R.A."/>
            <person name="Patyshakuliyeva A."/>
            <person name="Rokas A."/>
            <person name="Ruiz-Duenas F.J."/>
            <person name="Sabat G."/>
            <person name="Salamov A."/>
            <person name="Samejima M."/>
            <person name="Schmutz J."/>
            <person name="Slot J.C."/>
            <person name="St John F."/>
            <person name="Stenlid J."/>
            <person name="Sun H."/>
            <person name="Sun S."/>
            <person name="Syed K."/>
            <person name="Tsang A."/>
            <person name="Wiebenga A."/>
            <person name="Young D."/>
            <person name="Pisabarro A."/>
            <person name="Eastwood D.C."/>
            <person name="Martin F."/>
            <person name="Cullen D."/>
            <person name="Grigoriev I.V."/>
            <person name="Hibbett D.S."/>
        </authorList>
    </citation>
    <scope>NUCLEOTIDE SEQUENCE [LARGE SCALE GENOMIC DNA]</scope>
    <source>
        <strain evidence="3">HHB-11173 SS5</strain>
    </source>
</reference>
<protein>
    <submittedName>
        <fullName evidence="2">DUF1768-domain-containing protein</fullName>
    </submittedName>
</protein>
<dbReference type="InterPro" id="IPR037238">
    <property type="entry name" value="YbiA-like_sf"/>
</dbReference>
<dbReference type="RefSeq" id="XP_007387714.1">
    <property type="nucleotide sequence ID" value="XM_007387652.1"/>
</dbReference>
<feature type="domain" description="NADAR" evidence="1">
    <location>
        <begin position="26"/>
        <end position="170"/>
    </location>
</feature>
<evidence type="ECO:0000259" key="1">
    <source>
        <dbReference type="Pfam" id="PF08719"/>
    </source>
</evidence>
<keyword evidence="3" id="KW-1185">Reference proteome</keyword>
<dbReference type="NCBIfam" id="TIGR02464">
    <property type="entry name" value="ribofla_fusion"/>
    <property type="match status" value="1"/>
</dbReference>
<sequence length="173" mass="20241">MHSKRWHKGYAMPPSTTQARRDEPLYFYGDSRHPHYEFSNFSPHDVEYHGQIYPTAAHLFEAYKFFTTAPEISERIRQLPKPRDALAEALKSELKDLVRADWHDVRVRVMERVLEMKFTQHQELRQILLSTGGRELVNDSTDDVFWGAGQDGKGHNELGKVLMRLRAKLQYGD</sequence>
<accession>R7S5Z2</accession>
<organism evidence="2 3">
    <name type="scientific">Punctularia strigosozonata (strain HHB-11173)</name>
    <name type="common">White-rot fungus</name>
    <dbReference type="NCBI Taxonomy" id="741275"/>
    <lineage>
        <taxon>Eukaryota</taxon>
        <taxon>Fungi</taxon>
        <taxon>Dikarya</taxon>
        <taxon>Basidiomycota</taxon>
        <taxon>Agaricomycotina</taxon>
        <taxon>Agaricomycetes</taxon>
        <taxon>Corticiales</taxon>
        <taxon>Punctulariaceae</taxon>
        <taxon>Punctularia</taxon>
    </lineage>
</organism>
<dbReference type="Gene3D" id="1.10.357.40">
    <property type="entry name" value="YbiA-like"/>
    <property type="match status" value="1"/>
</dbReference>
<dbReference type="InterPro" id="IPR012816">
    <property type="entry name" value="NADAR"/>
</dbReference>
<dbReference type="GeneID" id="18876105"/>
<dbReference type="EMBL" id="JH687551">
    <property type="protein sequence ID" value="EIN05311.1"/>
    <property type="molecule type" value="Genomic_DNA"/>
</dbReference>
<dbReference type="SUPFAM" id="SSF143990">
    <property type="entry name" value="YbiA-like"/>
    <property type="match status" value="1"/>
</dbReference>
<evidence type="ECO:0000313" key="3">
    <source>
        <dbReference type="Proteomes" id="UP000054196"/>
    </source>
</evidence>
<proteinExistence type="predicted"/>
<dbReference type="CDD" id="cd15457">
    <property type="entry name" value="NADAR"/>
    <property type="match status" value="1"/>
</dbReference>
<dbReference type="OrthoDB" id="206452at2759"/>
<dbReference type="AlphaFoldDB" id="R7S5Z2"/>
<dbReference type="Proteomes" id="UP000054196">
    <property type="component" value="Unassembled WGS sequence"/>
</dbReference>
<dbReference type="OMA" id="WWPTSEH"/>
<name>R7S5Z2_PUNST</name>
<gene>
    <name evidence="2" type="ORF">PUNSTDRAFT_107609</name>
</gene>
<dbReference type="Pfam" id="PF08719">
    <property type="entry name" value="NADAR"/>
    <property type="match status" value="1"/>
</dbReference>
<evidence type="ECO:0000313" key="2">
    <source>
        <dbReference type="EMBL" id="EIN05311.1"/>
    </source>
</evidence>
<dbReference type="HOGENOM" id="CLU_084247_3_1_1"/>
<dbReference type="KEGG" id="psq:PUNSTDRAFT_107609"/>